<gene>
    <name evidence="4" type="ORF">H8Z76_00380</name>
</gene>
<keyword evidence="1" id="KW-0378">Hydrolase</keyword>
<keyword evidence="5" id="KW-1185">Reference proteome</keyword>
<proteinExistence type="predicted"/>
<organism evidence="4 5">
    <name type="scientific">Roseburia yibonii</name>
    <dbReference type="NCBI Taxonomy" id="2763063"/>
    <lineage>
        <taxon>Bacteria</taxon>
        <taxon>Bacillati</taxon>
        <taxon>Bacillota</taxon>
        <taxon>Clostridia</taxon>
        <taxon>Lachnospirales</taxon>
        <taxon>Lachnospiraceae</taxon>
        <taxon>Roseburia</taxon>
    </lineage>
</organism>
<protein>
    <submittedName>
        <fullName evidence="4">N-acetylmuramoyl-L-alanine amidase</fullName>
    </submittedName>
</protein>
<feature type="compositionally biased region" description="Acidic residues" evidence="2">
    <location>
        <begin position="28"/>
        <end position="47"/>
    </location>
</feature>
<dbReference type="InterPro" id="IPR050695">
    <property type="entry name" value="N-acetylmuramoyl_amidase_3"/>
</dbReference>
<feature type="domain" description="MurNAc-LAA" evidence="3">
    <location>
        <begin position="184"/>
        <end position="303"/>
    </location>
</feature>
<evidence type="ECO:0000313" key="4">
    <source>
        <dbReference type="EMBL" id="MBC5752493.1"/>
    </source>
</evidence>
<evidence type="ECO:0000256" key="2">
    <source>
        <dbReference type="SAM" id="MobiDB-lite"/>
    </source>
</evidence>
<evidence type="ECO:0000313" key="5">
    <source>
        <dbReference type="Proteomes" id="UP000621540"/>
    </source>
</evidence>
<dbReference type="PANTHER" id="PTHR30404">
    <property type="entry name" value="N-ACETYLMURAMOYL-L-ALANINE AMIDASE"/>
    <property type="match status" value="1"/>
</dbReference>
<dbReference type="SUPFAM" id="SSF53187">
    <property type="entry name" value="Zn-dependent exopeptidases"/>
    <property type="match status" value="1"/>
</dbReference>
<dbReference type="CDD" id="cd02696">
    <property type="entry name" value="MurNAc-LAA"/>
    <property type="match status" value="1"/>
</dbReference>
<reference evidence="4 5" key="1">
    <citation type="submission" date="2020-08" db="EMBL/GenBank/DDBJ databases">
        <title>Genome public.</title>
        <authorList>
            <person name="Liu C."/>
            <person name="Sun Q."/>
        </authorList>
    </citation>
    <scope>NUCLEOTIDE SEQUENCE [LARGE SCALE GENOMIC DNA]</scope>
    <source>
        <strain evidence="4 5">BX0805</strain>
    </source>
</reference>
<comment type="caution">
    <text evidence="4">The sequence shown here is derived from an EMBL/GenBank/DDBJ whole genome shotgun (WGS) entry which is preliminary data.</text>
</comment>
<dbReference type="EMBL" id="JACOQH010000001">
    <property type="protein sequence ID" value="MBC5752493.1"/>
    <property type="molecule type" value="Genomic_DNA"/>
</dbReference>
<accession>A0ABR7I6D9</accession>
<evidence type="ECO:0000259" key="3">
    <source>
        <dbReference type="SMART" id="SM00646"/>
    </source>
</evidence>
<dbReference type="SMART" id="SM00646">
    <property type="entry name" value="Ami_3"/>
    <property type="match status" value="1"/>
</dbReference>
<dbReference type="PANTHER" id="PTHR30404:SF0">
    <property type="entry name" value="N-ACETYLMURAMOYL-L-ALANINE AMIDASE AMIC"/>
    <property type="match status" value="1"/>
</dbReference>
<evidence type="ECO:0000256" key="1">
    <source>
        <dbReference type="ARBA" id="ARBA00022801"/>
    </source>
</evidence>
<dbReference type="Pfam" id="PF01520">
    <property type="entry name" value="Amidase_3"/>
    <property type="match status" value="1"/>
</dbReference>
<dbReference type="Proteomes" id="UP000621540">
    <property type="component" value="Unassembled WGS sequence"/>
</dbReference>
<name>A0ABR7I6D9_9FIRM</name>
<sequence length="310" mass="32832">MLIGCAGCGQKTEPAAETTEAVIRETETGVELETETEAVEMPEEMTEETAGTEIPEETETMESTEAQGNPAAEETEETETQAAEEQPQSEETADAQQSTAGKLVVIDAGHQAKGNNEKEPVGPGASEMKAKVAGGTTGTTTGMTEYELNLEVALKLQTELEGRGYRVIMVRTSNDVNISNSERAAVANNAGADAFVRIHANGSENADANGAMTICQTSSNPYNASLYAKSKSLSSHVLDALVASTGCKKEYVWETDSMSGINWCQVPVTIVEMGYMTNPAEDTRMATADYQAKIAAGIANGIDAYFAENN</sequence>
<dbReference type="Gene3D" id="3.40.630.40">
    <property type="entry name" value="Zn-dependent exopeptidases"/>
    <property type="match status" value="1"/>
</dbReference>
<dbReference type="InterPro" id="IPR002508">
    <property type="entry name" value="MurNAc-LAA_cat"/>
</dbReference>
<feature type="region of interest" description="Disordered" evidence="2">
    <location>
        <begin position="1"/>
        <end position="130"/>
    </location>
</feature>